<dbReference type="RefSeq" id="WP_294569258.1">
    <property type="nucleotide sequence ID" value="NZ_CADCTE010000156.1"/>
</dbReference>
<accession>A0A6J4J0X2</accession>
<name>A0A6J4J0X2_9MICC</name>
<dbReference type="AlphaFoldDB" id="A0A6J4J0X2"/>
<proteinExistence type="predicted"/>
<organism evidence="1">
    <name type="scientific">uncultured Arthrobacter sp</name>
    <dbReference type="NCBI Taxonomy" id="114050"/>
    <lineage>
        <taxon>Bacteria</taxon>
        <taxon>Bacillati</taxon>
        <taxon>Actinomycetota</taxon>
        <taxon>Actinomycetes</taxon>
        <taxon>Micrococcales</taxon>
        <taxon>Micrococcaceae</taxon>
        <taxon>Arthrobacter</taxon>
        <taxon>environmental samples</taxon>
    </lineage>
</organism>
<dbReference type="EMBL" id="CADCTE010000156">
    <property type="protein sequence ID" value="CAA9264849.1"/>
    <property type="molecule type" value="Genomic_DNA"/>
</dbReference>
<gene>
    <name evidence="1" type="ORF">AVDCRST_MAG83-3201</name>
</gene>
<protein>
    <submittedName>
        <fullName evidence="1">Uncharacterized protein</fullName>
    </submittedName>
</protein>
<reference evidence="1" key="1">
    <citation type="submission" date="2020-02" db="EMBL/GenBank/DDBJ databases">
        <authorList>
            <person name="Meier V. D."/>
        </authorList>
    </citation>
    <scope>NUCLEOTIDE SEQUENCE</scope>
    <source>
        <strain evidence="1">AVDCRST_MAG83</strain>
    </source>
</reference>
<sequence length="92" mass="10223">MSDIMPVHVRATWVAREGRSLILRRPRLRRGIVYDVRFADGTVHHEVHLSTVLQGARFPADYSAVVRGAEAVAGDGTPGVWVDYPYGQPLPE</sequence>
<evidence type="ECO:0000313" key="1">
    <source>
        <dbReference type="EMBL" id="CAA9264849.1"/>
    </source>
</evidence>